<accession>A0A2T3B8N8</accession>
<keyword evidence="3" id="KW-1185">Reference proteome</keyword>
<name>A0A2T3B8N8_AMORE</name>
<dbReference type="AlphaFoldDB" id="A0A2T3B8N8"/>
<evidence type="ECO:0000313" key="3">
    <source>
        <dbReference type="Proteomes" id="UP000241818"/>
    </source>
</evidence>
<feature type="region of interest" description="Disordered" evidence="1">
    <location>
        <begin position="163"/>
        <end position="204"/>
    </location>
</feature>
<organism evidence="2 3">
    <name type="scientific">Amorphotheca resinae ATCC 22711</name>
    <dbReference type="NCBI Taxonomy" id="857342"/>
    <lineage>
        <taxon>Eukaryota</taxon>
        <taxon>Fungi</taxon>
        <taxon>Dikarya</taxon>
        <taxon>Ascomycota</taxon>
        <taxon>Pezizomycotina</taxon>
        <taxon>Leotiomycetes</taxon>
        <taxon>Helotiales</taxon>
        <taxon>Amorphothecaceae</taxon>
        <taxon>Amorphotheca</taxon>
    </lineage>
</organism>
<dbReference type="InParanoid" id="A0A2T3B8N8"/>
<feature type="compositionally biased region" description="Polar residues" evidence="1">
    <location>
        <begin position="168"/>
        <end position="178"/>
    </location>
</feature>
<dbReference type="Proteomes" id="UP000241818">
    <property type="component" value="Unassembled WGS sequence"/>
</dbReference>
<dbReference type="OrthoDB" id="3560778at2759"/>
<evidence type="ECO:0000256" key="1">
    <source>
        <dbReference type="SAM" id="MobiDB-lite"/>
    </source>
</evidence>
<reference evidence="2 3" key="1">
    <citation type="journal article" date="2018" name="New Phytol.">
        <title>Comparative genomics and transcriptomics depict ericoid mycorrhizal fungi as versatile saprotrophs and plant mutualists.</title>
        <authorList>
            <person name="Martino E."/>
            <person name="Morin E."/>
            <person name="Grelet G.A."/>
            <person name="Kuo A."/>
            <person name="Kohler A."/>
            <person name="Daghino S."/>
            <person name="Barry K.W."/>
            <person name="Cichocki N."/>
            <person name="Clum A."/>
            <person name="Dockter R.B."/>
            <person name="Hainaut M."/>
            <person name="Kuo R.C."/>
            <person name="LaButti K."/>
            <person name="Lindahl B.D."/>
            <person name="Lindquist E.A."/>
            <person name="Lipzen A."/>
            <person name="Khouja H.R."/>
            <person name="Magnuson J."/>
            <person name="Murat C."/>
            <person name="Ohm R.A."/>
            <person name="Singer S.W."/>
            <person name="Spatafora J.W."/>
            <person name="Wang M."/>
            <person name="Veneault-Fourrey C."/>
            <person name="Henrissat B."/>
            <person name="Grigoriev I.V."/>
            <person name="Martin F.M."/>
            <person name="Perotto S."/>
        </authorList>
    </citation>
    <scope>NUCLEOTIDE SEQUENCE [LARGE SCALE GENOMIC DNA]</scope>
    <source>
        <strain evidence="2 3">ATCC 22711</strain>
    </source>
</reference>
<evidence type="ECO:0000313" key="2">
    <source>
        <dbReference type="EMBL" id="PSS23213.1"/>
    </source>
</evidence>
<feature type="compositionally biased region" description="Polar residues" evidence="1">
    <location>
        <begin position="112"/>
        <end position="122"/>
    </location>
</feature>
<proteinExistence type="predicted"/>
<dbReference type="RefSeq" id="XP_024723259.1">
    <property type="nucleotide sequence ID" value="XM_024864518.1"/>
</dbReference>
<sequence>MLMFSADMSKYFGKDSTPGGIGFQFRQIKQYAKSQKQCADSGGDPQTLGIGAGKGEDASAKGGQSIAGQYGQGVTGGAGDGSAKSTPRKRTPSKKKVEQYTGSNEDDDEDFNFSTPSKTKTPLNKVKNGRVVKKQQKDDRNMLSSFTDIDNNDDDEVQIVKKEAKPQMSFNGMENGQGFSRGFGHSYVEDQDEDQDIYEDADEA</sequence>
<protein>
    <submittedName>
        <fullName evidence="2">Uncharacterized protein</fullName>
    </submittedName>
</protein>
<gene>
    <name evidence="2" type="ORF">M430DRAFT_214677</name>
</gene>
<dbReference type="EMBL" id="KZ679008">
    <property type="protein sequence ID" value="PSS23213.1"/>
    <property type="molecule type" value="Genomic_DNA"/>
</dbReference>
<feature type="region of interest" description="Disordered" evidence="1">
    <location>
        <begin position="32"/>
        <end position="151"/>
    </location>
</feature>
<feature type="compositionally biased region" description="Acidic residues" evidence="1">
    <location>
        <begin position="189"/>
        <end position="204"/>
    </location>
</feature>
<dbReference type="GeneID" id="36572599"/>
<feature type="compositionally biased region" description="Gly residues" evidence="1">
    <location>
        <begin position="70"/>
        <end position="80"/>
    </location>
</feature>